<comment type="similarity">
    <text evidence="2 12">Belongs to the RNA methyltransferase RsmE family.</text>
</comment>
<dbReference type="EMBL" id="JACIJR010000002">
    <property type="protein sequence ID" value="MBB5728468.1"/>
    <property type="molecule type" value="Genomic_DNA"/>
</dbReference>
<evidence type="ECO:0000256" key="10">
    <source>
        <dbReference type="ARBA" id="ARBA00025699"/>
    </source>
</evidence>
<dbReference type="InterPro" id="IPR046887">
    <property type="entry name" value="RsmE_PUA-like"/>
</dbReference>
<organism evidence="15 16">
    <name type="scientific">Sphingomonas prati</name>
    <dbReference type="NCBI Taxonomy" id="1843237"/>
    <lineage>
        <taxon>Bacteria</taxon>
        <taxon>Pseudomonadati</taxon>
        <taxon>Pseudomonadota</taxon>
        <taxon>Alphaproteobacteria</taxon>
        <taxon>Sphingomonadales</taxon>
        <taxon>Sphingomonadaceae</taxon>
        <taxon>Sphingomonas</taxon>
    </lineage>
</organism>
<dbReference type="GO" id="GO:0070042">
    <property type="term" value="F:rRNA (uridine-N3-)-methyltransferase activity"/>
    <property type="evidence" value="ECO:0007669"/>
    <property type="project" value="TreeGrafter"/>
</dbReference>
<dbReference type="CDD" id="cd18084">
    <property type="entry name" value="RsmE-like"/>
    <property type="match status" value="1"/>
</dbReference>
<dbReference type="Gene3D" id="2.40.240.20">
    <property type="entry name" value="Hypothetical PUA domain-like, domain 1"/>
    <property type="match status" value="1"/>
</dbReference>
<evidence type="ECO:0000313" key="16">
    <source>
        <dbReference type="Proteomes" id="UP000546701"/>
    </source>
</evidence>
<comment type="subcellular location">
    <subcellularLocation>
        <location evidence="1 12">Cytoplasm</location>
    </subcellularLocation>
</comment>
<evidence type="ECO:0000256" key="8">
    <source>
        <dbReference type="ARBA" id="ARBA00022679"/>
    </source>
</evidence>
<proteinExistence type="inferred from homology"/>
<keyword evidence="6 12" id="KW-0698">rRNA processing</keyword>
<dbReference type="InterPro" id="IPR046886">
    <property type="entry name" value="RsmE_MTase_dom"/>
</dbReference>
<dbReference type="InterPro" id="IPR029026">
    <property type="entry name" value="tRNA_m1G_MTases_N"/>
</dbReference>
<evidence type="ECO:0000256" key="2">
    <source>
        <dbReference type="ARBA" id="ARBA00005528"/>
    </source>
</evidence>
<dbReference type="PANTHER" id="PTHR30027:SF3">
    <property type="entry name" value="16S RRNA (URACIL(1498)-N(3))-METHYLTRANSFERASE"/>
    <property type="match status" value="1"/>
</dbReference>
<gene>
    <name evidence="15" type="ORF">FHS99_000938</name>
</gene>
<dbReference type="SUPFAM" id="SSF75217">
    <property type="entry name" value="alpha/beta knot"/>
    <property type="match status" value="1"/>
</dbReference>
<dbReference type="Gene3D" id="3.40.1280.10">
    <property type="match status" value="1"/>
</dbReference>
<feature type="domain" description="Ribosomal RNA small subunit methyltransferase E methyltransferase" evidence="13">
    <location>
        <begin position="83"/>
        <end position="238"/>
    </location>
</feature>
<keyword evidence="7 12" id="KW-0489">Methyltransferase</keyword>
<evidence type="ECO:0000256" key="3">
    <source>
        <dbReference type="ARBA" id="ARBA00012328"/>
    </source>
</evidence>
<evidence type="ECO:0000256" key="9">
    <source>
        <dbReference type="ARBA" id="ARBA00022691"/>
    </source>
</evidence>
<keyword evidence="8 12" id="KW-0808">Transferase</keyword>
<evidence type="ECO:0000256" key="11">
    <source>
        <dbReference type="ARBA" id="ARBA00047944"/>
    </source>
</evidence>
<evidence type="ECO:0000256" key="4">
    <source>
        <dbReference type="ARBA" id="ARBA00013673"/>
    </source>
</evidence>
<keyword evidence="9 12" id="KW-0949">S-adenosyl-L-methionine</keyword>
<evidence type="ECO:0000259" key="14">
    <source>
        <dbReference type="Pfam" id="PF20260"/>
    </source>
</evidence>
<dbReference type="SUPFAM" id="SSF88697">
    <property type="entry name" value="PUA domain-like"/>
    <property type="match status" value="1"/>
</dbReference>
<comment type="catalytic activity">
    <reaction evidence="11 12">
        <text>uridine(1498) in 16S rRNA + S-adenosyl-L-methionine = N(3)-methyluridine(1498) in 16S rRNA + S-adenosyl-L-homocysteine + H(+)</text>
        <dbReference type="Rhea" id="RHEA:42920"/>
        <dbReference type="Rhea" id="RHEA-COMP:10283"/>
        <dbReference type="Rhea" id="RHEA-COMP:10284"/>
        <dbReference type="ChEBI" id="CHEBI:15378"/>
        <dbReference type="ChEBI" id="CHEBI:57856"/>
        <dbReference type="ChEBI" id="CHEBI:59789"/>
        <dbReference type="ChEBI" id="CHEBI:65315"/>
        <dbReference type="ChEBI" id="CHEBI:74502"/>
        <dbReference type="EC" id="2.1.1.193"/>
    </reaction>
</comment>
<dbReference type="InterPro" id="IPR006700">
    <property type="entry name" value="RsmE"/>
</dbReference>
<sequence>MPATPAWPPNTLPRLFLDQPLAQDAHLTLDGPAANYLGAVLRLKPGAQVKLFDDRTGEWLAEIVTAERRAVTLAVTRHLRDREPVPDLWLLAAPIKKGRIDWLMEKACELGVARIVPVLTRRTIVDRLNHDRLRAHLIEAAEQCGRTALPDLADLTPLDTLLKAWPDDRQLLFADETGGQSFGQAVRPGPAAILIGPEGGFTPEERDSIRAIPKATGVTLGPRILRADTAMAAAVALWMAHAGDW</sequence>
<evidence type="ECO:0000256" key="7">
    <source>
        <dbReference type="ARBA" id="ARBA00022603"/>
    </source>
</evidence>
<keyword evidence="16" id="KW-1185">Reference proteome</keyword>
<dbReference type="Proteomes" id="UP000546701">
    <property type="component" value="Unassembled WGS sequence"/>
</dbReference>
<dbReference type="NCBIfam" id="NF008696">
    <property type="entry name" value="PRK11713.3-5"/>
    <property type="match status" value="1"/>
</dbReference>
<dbReference type="GO" id="GO:0070475">
    <property type="term" value="P:rRNA base methylation"/>
    <property type="evidence" value="ECO:0007669"/>
    <property type="project" value="TreeGrafter"/>
</dbReference>
<dbReference type="InterPro" id="IPR029028">
    <property type="entry name" value="Alpha/beta_knot_MTases"/>
</dbReference>
<evidence type="ECO:0000256" key="5">
    <source>
        <dbReference type="ARBA" id="ARBA00022490"/>
    </source>
</evidence>
<dbReference type="InterPro" id="IPR015947">
    <property type="entry name" value="PUA-like_sf"/>
</dbReference>
<feature type="domain" description="Ribosomal RNA small subunit methyltransferase E PUA-like" evidence="14">
    <location>
        <begin position="29"/>
        <end position="74"/>
    </location>
</feature>
<dbReference type="RefSeq" id="WP_157177156.1">
    <property type="nucleotide sequence ID" value="NZ_BMJP01000001.1"/>
</dbReference>
<keyword evidence="5 12" id="KW-0963">Cytoplasm</keyword>
<evidence type="ECO:0000313" key="15">
    <source>
        <dbReference type="EMBL" id="MBB5728468.1"/>
    </source>
</evidence>
<dbReference type="EC" id="2.1.1.193" evidence="3 12"/>
<comment type="function">
    <text evidence="10 12">Specifically methylates the N3 position of the uracil ring of uridine 1498 (m3U1498) in 16S rRNA. Acts on the fully assembled 30S ribosomal subunit.</text>
</comment>
<name>A0A7W9BRW7_9SPHN</name>
<evidence type="ECO:0000256" key="1">
    <source>
        <dbReference type="ARBA" id="ARBA00004496"/>
    </source>
</evidence>
<evidence type="ECO:0000256" key="6">
    <source>
        <dbReference type="ARBA" id="ARBA00022552"/>
    </source>
</evidence>
<dbReference type="PANTHER" id="PTHR30027">
    <property type="entry name" value="RIBOSOMAL RNA SMALL SUBUNIT METHYLTRANSFERASE E"/>
    <property type="match status" value="1"/>
</dbReference>
<accession>A0A7W9BRW7</accession>
<dbReference type="GO" id="GO:0005737">
    <property type="term" value="C:cytoplasm"/>
    <property type="evidence" value="ECO:0007669"/>
    <property type="project" value="UniProtKB-SubCell"/>
</dbReference>
<protein>
    <recommendedName>
        <fullName evidence="4 12">Ribosomal RNA small subunit methyltransferase E</fullName>
        <ecNumber evidence="3 12">2.1.1.193</ecNumber>
    </recommendedName>
</protein>
<dbReference type="AlphaFoldDB" id="A0A7W9BRW7"/>
<dbReference type="NCBIfam" id="TIGR00046">
    <property type="entry name" value="RsmE family RNA methyltransferase"/>
    <property type="match status" value="1"/>
</dbReference>
<dbReference type="Pfam" id="PF04452">
    <property type="entry name" value="Methyltrans_RNA"/>
    <property type="match status" value="1"/>
</dbReference>
<evidence type="ECO:0000259" key="13">
    <source>
        <dbReference type="Pfam" id="PF04452"/>
    </source>
</evidence>
<evidence type="ECO:0000256" key="12">
    <source>
        <dbReference type="PIRNR" id="PIRNR015601"/>
    </source>
</evidence>
<dbReference type="PIRSF" id="PIRSF015601">
    <property type="entry name" value="MTase_slr0722"/>
    <property type="match status" value="1"/>
</dbReference>
<reference evidence="15 16" key="1">
    <citation type="submission" date="2020-08" db="EMBL/GenBank/DDBJ databases">
        <title>Genomic Encyclopedia of Type Strains, Phase IV (KMG-IV): sequencing the most valuable type-strain genomes for metagenomic binning, comparative biology and taxonomic classification.</title>
        <authorList>
            <person name="Goeker M."/>
        </authorList>
    </citation>
    <scope>NUCLEOTIDE SEQUENCE [LARGE SCALE GENOMIC DNA]</scope>
    <source>
        <strain evidence="15 16">DSM 103336</strain>
    </source>
</reference>
<comment type="caution">
    <text evidence="15">The sequence shown here is derived from an EMBL/GenBank/DDBJ whole genome shotgun (WGS) entry which is preliminary data.</text>
</comment>
<dbReference type="Pfam" id="PF20260">
    <property type="entry name" value="PUA_4"/>
    <property type="match status" value="1"/>
</dbReference>
<dbReference type="OrthoDB" id="9815641at2"/>